<evidence type="ECO:0000259" key="2">
    <source>
        <dbReference type="Pfam" id="PF20243"/>
    </source>
</evidence>
<keyword evidence="1" id="KW-0732">Signal</keyword>
<dbReference type="InterPro" id="IPR046863">
    <property type="entry name" value="MbnP-like_dom"/>
</dbReference>
<evidence type="ECO:0000313" key="3">
    <source>
        <dbReference type="EMBL" id="BDS13303.1"/>
    </source>
</evidence>
<organism evidence="3 4">
    <name type="scientific">Aureispira anguillae</name>
    <dbReference type="NCBI Taxonomy" id="2864201"/>
    <lineage>
        <taxon>Bacteria</taxon>
        <taxon>Pseudomonadati</taxon>
        <taxon>Bacteroidota</taxon>
        <taxon>Saprospiria</taxon>
        <taxon>Saprospirales</taxon>
        <taxon>Saprospiraceae</taxon>
        <taxon>Aureispira</taxon>
    </lineage>
</organism>
<evidence type="ECO:0000256" key="1">
    <source>
        <dbReference type="SAM" id="SignalP"/>
    </source>
</evidence>
<dbReference type="NCBIfam" id="TIGR04183">
    <property type="entry name" value="Por_Secre_tail"/>
    <property type="match status" value="1"/>
</dbReference>
<protein>
    <submittedName>
        <fullName evidence="3">T9SS type A sorting domain-containing protein</fullName>
    </submittedName>
</protein>
<keyword evidence="4" id="KW-1185">Reference proteome</keyword>
<feature type="domain" description="Copper-binding protein MbnP-like" evidence="2">
    <location>
        <begin position="22"/>
        <end position="207"/>
    </location>
</feature>
<dbReference type="InterPro" id="IPR026444">
    <property type="entry name" value="Secre_tail"/>
</dbReference>
<dbReference type="RefSeq" id="WP_264788587.1">
    <property type="nucleotide sequence ID" value="NZ_AP026867.1"/>
</dbReference>
<proteinExistence type="predicted"/>
<sequence>MVKCLCLLFLLCCSNWSISAQTNVTLNIQHKFEKSTYVPGQPYIDGNNKVIIINRIQYYLSNIELVYDGHQSVVLNDQYILLDGETSTYNLGAIPTTIQELERLNMDLGVDPNANLNTPSSYPSEHPLSTTDMYSNDQQSYIFLMVEGMIDTDGDQIPDKAFNFHATGDQLLRTITIDAMTPANDNCLKINLTANIANWLKEIDLESINTQENGNAENQQLCDNTLDHKVFYNVSTTDVTTLVSPRNHIHIDSRLAIAPTIHYKFYTLEQLDMTITNVNGTYFIQRFDLEPQGDFYMSENLASGIYIVIFTTPKGIRQCKRFVIQN</sequence>
<feature type="chain" id="PRO_5037484252" evidence="1">
    <location>
        <begin position="20"/>
        <end position="326"/>
    </location>
</feature>
<dbReference type="KEGG" id="aup:AsAng_0040380"/>
<reference evidence="3" key="1">
    <citation type="submission" date="2022-09" db="EMBL/GenBank/DDBJ databases">
        <title>Aureispira anguillicida sp. nov., isolated from Leptocephalus of Japanese eel Anguilla japonica.</title>
        <authorList>
            <person name="Yuasa K."/>
            <person name="Mekata T."/>
            <person name="Ikunari K."/>
        </authorList>
    </citation>
    <scope>NUCLEOTIDE SEQUENCE</scope>
    <source>
        <strain evidence="3">EL160426</strain>
    </source>
</reference>
<evidence type="ECO:0000313" key="4">
    <source>
        <dbReference type="Proteomes" id="UP001060919"/>
    </source>
</evidence>
<dbReference type="EMBL" id="AP026867">
    <property type="protein sequence ID" value="BDS13303.1"/>
    <property type="molecule type" value="Genomic_DNA"/>
</dbReference>
<dbReference type="Proteomes" id="UP001060919">
    <property type="component" value="Chromosome"/>
</dbReference>
<gene>
    <name evidence="3" type="ORF">AsAng_0040380</name>
</gene>
<dbReference type="Pfam" id="PF20243">
    <property type="entry name" value="MbnP"/>
    <property type="match status" value="1"/>
</dbReference>
<name>A0A915YHK0_9BACT</name>
<dbReference type="AlphaFoldDB" id="A0A915YHK0"/>
<feature type="signal peptide" evidence="1">
    <location>
        <begin position="1"/>
        <end position="19"/>
    </location>
</feature>
<accession>A0A915YHK0</accession>